<keyword evidence="1" id="KW-0812">Transmembrane</keyword>
<keyword evidence="3" id="KW-1185">Reference proteome</keyword>
<protein>
    <submittedName>
        <fullName evidence="4">Uncharacterized protein LOC111131783</fullName>
    </submittedName>
</protein>
<evidence type="ECO:0000313" key="4">
    <source>
        <dbReference type="RefSeq" id="XP_022335193.1"/>
    </source>
</evidence>
<keyword evidence="2" id="KW-0732">Signal</keyword>
<reference evidence="4" key="1">
    <citation type="submission" date="2025-08" db="UniProtKB">
        <authorList>
            <consortium name="RefSeq"/>
        </authorList>
    </citation>
    <scope>IDENTIFICATION</scope>
    <source>
        <tissue evidence="4">Whole sample</tissue>
    </source>
</reference>
<organism evidence="3 4">
    <name type="scientific">Crassostrea virginica</name>
    <name type="common">Eastern oyster</name>
    <dbReference type="NCBI Taxonomy" id="6565"/>
    <lineage>
        <taxon>Eukaryota</taxon>
        <taxon>Metazoa</taxon>
        <taxon>Spiralia</taxon>
        <taxon>Lophotrochozoa</taxon>
        <taxon>Mollusca</taxon>
        <taxon>Bivalvia</taxon>
        <taxon>Autobranchia</taxon>
        <taxon>Pteriomorphia</taxon>
        <taxon>Ostreida</taxon>
        <taxon>Ostreoidea</taxon>
        <taxon>Ostreidae</taxon>
        <taxon>Crassostrea</taxon>
    </lineage>
</organism>
<name>A0A8B8E6A7_CRAVI</name>
<feature type="chain" id="PRO_5034184833" evidence="2">
    <location>
        <begin position="25"/>
        <end position="176"/>
    </location>
</feature>
<dbReference type="AlphaFoldDB" id="A0A8B8E6A7"/>
<accession>A0A8B8E6A7</accession>
<keyword evidence="1" id="KW-0472">Membrane</keyword>
<evidence type="ECO:0000256" key="2">
    <source>
        <dbReference type="SAM" id="SignalP"/>
    </source>
</evidence>
<sequence>MEGRTKTMLIFLVTVISLFGLGKCGECCRKQNILTSDSKEEWCSNYCCKALGNTYCCDVASLRAPEEDRLPFCTAWFSEFVWVPIVVSIGIVLLCIGCCICCCRACCGRRRETVIVQGGQPGGTVVVTSQQSNTVMNPVAAGPSPYSPRLLPTMPAMTSHKWRGLQRSHCILNLKL</sequence>
<evidence type="ECO:0000256" key="1">
    <source>
        <dbReference type="SAM" id="Phobius"/>
    </source>
</evidence>
<feature type="signal peptide" evidence="2">
    <location>
        <begin position="1"/>
        <end position="24"/>
    </location>
</feature>
<dbReference type="GeneID" id="111131783"/>
<dbReference type="OrthoDB" id="6150010at2759"/>
<feature type="transmembrane region" description="Helical" evidence="1">
    <location>
        <begin position="80"/>
        <end position="103"/>
    </location>
</feature>
<keyword evidence="1" id="KW-1133">Transmembrane helix</keyword>
<dbReference type="Proteomes" id="UP000694844">
    <property type="component" value="Chromosome 4"/>
</dbReference>
<dbReference type="KEGG" id="cvn:111131783"/>
<dbReference type="RefSeq" id="XP_022335193.1">
    <property type="nucleotide sequence ID" value="XM_022479485.1"/>
</dbReference>
<evidence type="ECO:0000313" key="3">
    <source>
        <dbReference type="Proteomes" id="UP000694844"/>
    </source>
</evidence>
<gene>
    <name evidence="4" type="primary">LOC111131783</name>
</gene>
<proteinExistence type="predicted"/>